<reference evidence="3 4" key="1">
    <citation type="submission" date="2018-06" db="EMBL/GenBank/DDBJ databases">
        <title>Natronomonas sp. F16-60 a new haloarchaeon isolated from a solar saltern of Isla Cristina, Huelva, Spain.</title>
        <authorList>
            <person name="Duran-Viseras A."/>
            <person name="Sanchez-Porro C."/>
            <person name="Ventosa A."/>
        </authorList>
    </citation>
    <scope>NUCLEOTIDE SEQUENCE [LARGE SCALE GENOMIC DNA]</scope>
    <source>
        <strain evidence="3 4">F16-60</strain>
    </source>
</reference>
<dbReference type="AlphaFoldDB" id="A0A554N9S8"/>
<sequence length="230" mass="23945">MADQCVTCGAADVILFSCGRCGAAFCADHEPSDHSCSGLAHPDESVDEVAFEWGATPEGDDRFEWGPRKPTGEDAFAANGFRAAHAVEDGPAPRTPDPGTPAVARVPRSHDGDATPAVRPLPDRPDGTARSAVHAAPDDPDPEPGAPSTTTAVTGATTAASMSAESSPVRAMDTKRAPGRVDRSEPRTFREWLDQQTYLSLSAKTAALATLINGALYLGMFLTVYGLAPG</sequence>
<keyword evidence="2" id="KW-0812">Transmembrane</keyword>
<feature type="compositionally biased region" description="Basic and acidic residues" evidence="1">
    <location>
        <begin position="172"/>
        <end position="183"/>
    </location>
</feature>
<gene>
    <name evidence="3" type="ORF">DP107_11170</name>
</gene>
<dbReference type="EMBL" id="QMDX01000006">
    <property type="protein sequence ID" value="TSD13720.1"/>
    <property type="molecule type" value="Genomic_DNA"/>
</dbReference>
<evidence type="ECO:0000313" key="3">
    <source>
        <dbReference type="EMBL" id="TSD13720.1"/>
    </source>
</evidence>
<keyword evidence="2" id="KW-0472">Membrane</keyword>
<keyword evidence="2" id="KW-1133">Transmembrane helix</keyword>
<accession>A0A554N9S8</accession>
<protein>
    <recommendedName>
        <fullName evidence="5">AN1-type domain-containing protein</fullName>
    </recommendedName>
</protein>
<evidence type="ECO:0008006" key="5">
    <source>
        <dbReference type="Google" id="ProtNLM"/>
    </source>
</evidence>
<feature type="compositionally biased region" description="Low complexity" evidence="1">
    <location>
        <begin position="146"/>
        <end position="167"/>
    </location>
</feature>
<dbReference type="RefSeq" id="WP_144262243.1">
    <property type="nucleotide sequence ID" value="NZ_QMDX01000006.1"/>
</dbReference>
<feature type="region of interest" description="Disordered" evidence="1">
    <location>
        <begin position="87"/>
        <end position="183"/>
    </location>
</feature>
<evidence type="ECO:0000256" key="2">
    <source>
        <dbReference type="SAM" id="Phobius"/>
    </source>
</evidence>
<dbReference type="SUPFAM" id="SSF118310">
    <property type="entry name" value="AN1-like Zinc finger"/>
    <property type="match status" value="1"/>
</dbReference>
<dbReference type="Gene3D" id="4.10.1110.10">
    <property type="entry name" value="AN1-like Zinc finger"/>
    <property type="match status" value="1"/>
</dbReference>
<feature type="transmembrane region" description="Helical" evidence="2">
    <location>
        <begin position="206"/>
        <end position="228"/>
    </location>
</feature>
<dbReference type="Proteomes" id="UP000319894">
    <property type="component" value="Unassembled WGS sequence"/>
</dbReference>
<dbReference type="OrthoDB" id="26567at2157"/>
<organism evidence="3 4">
    <name type="scientific">Haloglomus irregulare</name>
    <dbReference type="NCBI Taxonomy" id="2234134"/>
    <lineage>
        <taxon>Archaea</taxon>
        <taxon>Methanobacteriati</taxon>
        <taxon>Methanobacteriota</taxon>
        <taxon>Stenosarchaea group</taxon>
        <taxon>Halobacteria</taxon>
        <taxon>Halobacteriales</taxon>
        <taxon>Natronomonadaceae</taxon>
        <taxon>Haloglomus</taxon>
    </lineage>
</organism>
<name>A0A554N9S8_9EURY</name>
<comment type="caution">
    <text evidence="3">The sequence shown here is derived from an EMBL/GenBank/DDBJ whole genome shotgun (WGS) entry which is preliminary data.</text>
</comment>
<evidence type="ECO:0000313" key="4">
    <source>
        <dbReference type="Proteomes" id="UP000319894"/>
    </source>
</evidence>
<dbReference type="InParanoid" id="A0A554N9S8"/>
<evidence type="ECO:0000256" key="1">
    <source>
        <dbReference type="SAM" id="MobiDB-lite"/>
    </source>
</evidence>
<keyword evidence="4" id="KW-1185">Reference proteome</keyword>
<dbReference type="InterPro" id="IPR035896">
    <property type="entry name" value="AN1-like_Znf"/>
</dbReference>
<proteinExistence type="predicted"/>